<dbReference type="InterPro" id="IPR008978">
    <property type="entry name" value="HSP20-like_chaperone"/>
</dbReference>
<dbReference type="RefSeq" id="XP_030747507.1">
    <property type="nucleotide sequence ID" value="XM_030891647.1"/>
</dbReference>
<feature type="domain" description="SGS" evidence="1">
    <location>
        <begin position="122"/>
        <end position="212"/>
    </location>
</feature>
<dbReference type="InterPro" id="IPR007052">
    <property type="entry name" value="CS_dom"/>
</dbReference>
<dbReference type="GO" id="GO:0005737">
    <property type="term" value="C:cytoplasm"/>
    <property type="evidence" value="ECO:0007669"/>
    <property type="project" value="UniProtKB-ARBA"/>
</dbReference>
<dbReference type="PANTHER" id="PTHR45862">
    <property type="entry name" value="PROTEIN SGT1 HOMOLOG"/>
    <property type="match status" value="1"/>
</dbReference>
<dbReference type="FunCoup" id="A0A6J2X8G4">
    <property type="interactions" value="1784"/>
</dbReference>
<dbReference type="InterPro" id="IPR007699">
    <property type="entry name" value="SGS_dom"/>
</dbReference>
<dbReference type="Proteomes" id="UP000504635">
    <property type="component" value="Unplaced"/>
</dbReference>
<dbReference type="SUPFAM" id="SSF49764">
    <property type="entry name" value="HSP20-like chaperones"/>
    <property type="match status" value="1"/>
</dbReference>
<dbReference type="PROSITE" id="PS51203">
    <property type="entry name" value="CS"/>
    <property type="match status" value="1"/>
</dbReference>
<dbReference type="Pfam" id="PF04969">
    <property type="entry name" value="CS"/>
    <property type="match status" value="1"/>
</dbReference>
<organism evidence="3 4">
    <name type="scientific">Sitophilus oryzae</name>
    <name type="common">Rice weevil</name>
    <name type="synonym">Curculio oryzae</name>
    <dbReference type="NCBI Taxonomy" id="7048"/>
    <lineage>
        <taxon>Eukaryota</taxon>
        <taxon>Metazoa</taxon>
        <taxon>Ecdysozoa</taxon>
        <taxon>Arthropoda</taxon>
        <taxon>Hexapoda</taxon>
        <taxon>Insecta</taxon>
        <taxon>Pterygota</taxon>
        <taxon>Neoptera</taxon>
        <taxon>Endopterygota</taxon>
        <taxon>Coleoptera</taxon>
        <taxon>Polyphaga</taxon>
        <taxon>Cucujiformia</taxon>
        <taxon>Curculionidae</taxon>
        <taxon>Dryophthorinae</taxon>
        <taxon>Sitophilus</taxon>
    </lineage>
</organism>
<dbReference type="AlphaFoldDB" id="A0A6J2X8G4"/>
<reference evidence="4" key="1">
    <citation type="submission" date="2025-08" db="UniProtKB">
        <authorList>
            <consortium name="RefSeq"/>
        </authorList>
    </citation>
    <scope>IDENTIFICATION</scope>
    <source>
        <tissue evidence="4">Gonads</tissue>
    </source>
</reference>
<dbReference type="Pfam" id="PF05002">
    <property type="entry name" value="SGS"/>
    <property type="match status" value="1"/>
</dbReference>
<dbReference type="FunFam" id="2.60.40.790:FF:000012">
    <property type="entry name" value="SGT1 homolog, MIS12 kinetochore complex assembly cochaperone"/>
    <property type="match status" value="1"/>
</dbReference>
<evidence type="ECO:0000313" key="3">
    <source>
        <dbReference type="Proteomes" id="UP000504635"/>
    </source>
</evidence>
<name>A0A6J2X8G4_SITOR</name>
<gene>
    <name evidence="4" type="primary">LOC115875998</name>
</gene>
<dbReference type="OrthoDB" id="1898560at2759"/>
<evidence type="ECO:0000313" key="4">
    <source>
        <dbReference type="RefSeq" id="XP_030747507.1"/>
    </source>
</evidence>
<dbReference type="InterPro" id="IPR044563">
    <property type="entry name" value="Sgt1-like"/>
</dbReference>
<accession>A0A6J2X8G4</accession>
<proteinExistence type="predicted"/>
<dbReference type="GeneID" id="115875998"/>
<evidence type="ECO:0000259" key="2">
    <source>
        <dbReference type="PROSITE" id="PS51203"/>
    </source>
</evidence>
<sequence length="212" mass="23789">MSEIGAQTPKPTLSLRHDWYQSDSAVVITILIKNIQSDQLKVSFSDQEVTADITVPEYQDCHLQFHLSHRIVPEQCSYKTSASKIEIKLKKLEGLRWDKLQGGINEKIKPIPQELGTAGPPAYPTSKKGKDWNLVEKEITKQEAEEKPEGEEALNQLFQQIYGKGSDEVKKAMNKSYLESGGTVLSTNWSEVAGKKVGVKPPDGMEFKKWDS</sequence>
<dbReference type="KEGG" id="soy:115875998"/>
<dbReference type="PROSITE" id="PS51048">
    <property type="entry name" value="SGS"/>
    <property type="match status" value="1"/>
</dbReference>
<keyword evidence="3" id="KW-1185">Reference proteome</keyword>
<dbReference type="Gene3D" id="2.60.40.790">
    <property type="match status" value="1"/>
</dbReference>
<dbReference type="GO" id="GO:0051087">
    <property type="term" value="F:protein-folding chaperone binding"/>
    <property type="evidence" value="ECO:0007669"/>
    <property type="project" value="InterPro"/>
</dbReference>
<dbReference type="InParanoid" id="A0A6J2X8G4"/>
<feature type="domain" description="CS" evidence="2">
    <location>
        <begin position="12"/>
        <end position="101"/>
    </location>
</feature>
<evidence type="ECO:0000259" key="1">
    <source>
        <dbReference type="PROSITE" id="PS51048"/>
    </source>
</evidence>
<protein>
    <submittedName>
        <fullName evidence="4">Protein SGT1 homolog</fullName>
    </submittedName>
</protein>